<evidence type="ECO:0008006" key="4">
    <source>
        <dbReference type="Google" id="ProtNLM"/>
    </source>
</evidence>
<evidence type="ECO:0000313" key="3">
    <source>
        <dbReference type="Proteomes" id="UP000238701"/>
    </source>
</evidence>
<dbReference type="EMBL" id="OMOD01000139">
    <property type="protein sequence ID" value="SPF42396.1"/>
    <property type="molecule type" value="Genomic_DNA"/>
</dbReference>
<accession>A0A2U3KRV2</accession>
<name>A0A2U3KRV2_9BACT</name>
<keyword evidence="1" id="KW-0732">Signal</keyword>
<dbReference type="SUPFAM" id="SSF51445">
    <property type="entry name" value="(Trans)glycosidases"/>
    <property type="match status" value="1"/>
</dbReference>
<proteinExistence type="predicted"/>
<protein>
    <recommendedName>
        <fullName evidence="4">Glycosyl hydrolase family 39</fullName>
    </recommendedName>
</protein>
<evidence type="ECO:0000256" key="1">
    <source>
        <dbReference type="SAM" id="SignalP"/>
    </source>
</evidence>
<feature type="chain" id="PRO_5015657132" description="Glycosyl hydrolase family 39" evidence="1">
    <location>
        <begin position="40"/>
        <end position="520"/>
    </location>
</feature>
<reference evidence="3" key="1">
    <citation type="submission" date="2018-02" db="EMBL/GenBank/DDBJ databases">
        <authorList>
            <person name="Hausmann B."/>
        </authorList>
    </citation>
    <scope>NUCLEOTIDE SEQUENCE [LARGE SCALE GENOMIC DNA]</scope>
    <source>
        <strain evidence="3">Peat soil MAG SbA1</strain>
    </source>
</reference>
<sequence>MLQHTSTNRPMNRPGMNRSCHFLCALLLLAASSSLVAQAAPAPVAPSVVVNWTRKTPNRTTPTLQAVVNPMLRAGSPIHDASLAALARLGCDYVRYAFWFSYPKLVVAELRPPDQTQTYWDFQYIDPLVEDFLTAAGAHPSVWMFSTIPQWMFTTPQPVVYPGDPNQVFWNYSQGTELKDLPALANYYARLASWYTQGGFTDELGKFHASGHHYDMRYWEIFNEIDGEHETTPEQYVERYDAITEAVRKVVPGMKFVGLALSNPEGGARMFEYFLDPRNHKPGTPLDYISFHVYATPSADQTLDHWQFTFFDRAQEFLAATRYILRTRDRLSPSTKIMINEAGSILASDSDQGDPAHVEKPIPPAYWNLSGALYAYLYLELAKLGVDVVGESQLVGYPSQFPSVTMVDWTNGKPNARFSILELLKHNIGPGDDFADTEVHNGPPADADAIEAQAFLRGSQRKLLLVNQRNREIVVELPKECVGATVETIGGTSPDVVKQSVGDAKIRLLPFAVSVVTLKD</sequence>
<evidence type="ECO:0000313" key="2">
    <source>
        <dbReference type="EMBL" id="SPF42396.1"/>
    </source>
</evidence>
<organism evidence="2 3">
    <name type="scientific">Candidatus Sulfotelmatobacter kueseliae</name>
    <dbReference type="NCBI Taxonomy" id="2042962"/>
    <lineage>
        <taxon>Bacteria</taxon>
        <taxon>Pseudomonadati</taxon>
        <taxon>Acidobacteriota</taxon>
        <taxon>Terriglobia</taxon>
        <taxon>Terriglobales</taxon>
        <taxon>Candidatus Korobacteraceae</taxon>
        <taxon>Candidatus Sulfotelmatobacter</taxon>
    </lineage>
</organism>
<dbReference type="GO" id="GO:0004553">
    <property type="term" value="F:hydrolase activity, hydrolyzing O-glycosyl compounds"/>
    <property type="evidence" value="ECO:0007669"/>
    <property type="project" value="TreeGrafter"/>
</dbReference>
<dbReference type="PANTHER" id="PTHR12631">
    <property type="entry name" value="ALPHA-L-IDURONIDASE"/>
    <property type="match status" value="1"/>
</dbReference>
<dbReference type="PANTHER" id="PTHR12631:SF10">
    <property type="entry name" value="BETA-XYLOSIDASE-LIKE PROTEIN-RELATED"/>
    <property type="match status" value="1"/>
</dbReference>
<dbReference type="InterPro" id="IPR017853">
    <property type="entry name" value="GH"/>
</dbReference>
<gene>
    <name evidence="2" type="ORF">SBA1_450010</name>
</gene>
<feature type="signal peptide" evidence="1">
    <location>
        <begin position="1"/>
        <end position="39"/>
    </location>
</feature>
<dbReference type="InterPro" id="IPR051923">
    <property type="entry name" value="Glycosyl_Hydrolase_39"/>
</dbReference>
<dbReference type="Proteomes" id="UP000238701">
    <property type="component" value="Unassembled WGS sequence"/>
</dbReference>
<dbReference type="AlphaFoldDB" id="A0A2U3KRV2"/>
<dbReference type="Gene3D" id="3.20.20.80">
    <property type="entry name" value="Glycosidases"/>
    <property type="match status" value="1"/>
</dbReference>